<dbReference type="EMBL" id="BLXT01002522">
    <property type="protein sequence ID" value="GFN95651.1"/>
    <property type="molecule type" value="Genomic_DNA"/>
</dbReference>
<organism evidence="2 3">
    <name type="scientific">Plakobranchus ocellatus</name>
    <dbReference type="NCBI Taxonomy" id="259542"/>
    <lineage>
        <taxon>Eukaryota</taxon>
        <taxon>Metazoa</taxon>
        <taxon>Spiralia</taxon>
        <taxon>Lophotrochozoa</taxon>
        <taxon>Mollusca</taxon>
        <taxon>Gastropoda</taxon>
        <taxon>Heterobranchia</taxon>
        <taxon>Euthyneura</taxon>
        <taxon>Panpulmonata</taxon>
        <taxon>Sacoglossa</taxon>
        <taxon>Placobranchoidea</taxon>
        <taxon>Plakobranchidae</taxon>
        <taxon>Plakobranchus</taxon>
    </lineage>
</organism>
<reference evidence="2 3" key="1">
    <citation type="journal article" date="2021" name="Elife">
        <title>Chloroplast acquisition without the gene transfer in kleptoplastic sea slugs, Plakobranchus ocellatus.</title>
        <authorList>
            <person name="Maeda T."/>
            <person name="Takahashi S."/>
            <person name="Yoshida T."/>
            <person name="Shimamura S."/>
            <person name="Takaki Y."/>
            <person name="Nagai Y."/>
            <person name="Toyoda A."/>
            <person name="Suzuki Y."/>
            <person name="Arimoto A."/>
            <person name="Ishii H."/>
            <person name="Satoh N."/>
            <person name="Nishiyama T."/>
            <person name="Hasebe M."/>
            <person name="Maruyama T."/>
            <person name="Minagawa J."/>
            <person name="Obokata J."/>
            <person name="Shigenobu S."/>
        </authorList>
    </citation>
    <scope>NUCLEOTIDE SEQUENCE [LARGE SCALE GENOMIC DNA]</scope>
</reference>
<protein>
    <submittedName>
        <fullName evidence="2">Uncharacterized protein</fullName>
    </submittedName>
</protein>
<feature type="region of interest" description="Disordered" evidence="1">
    <location>
        <begin position="1"/>
        <end position="39"/>
    </location>
</feature>
<keyword evidence="3" id="KW-1185">Reference proteome</keyword>
<evidence type="ECO:0000313" key="2">
    <source>
        <dbReference type="EMBL" id="GFN95651.1"/>
    </source>
</evidence>
<feature type="compositionally biased region" description="Polar residues" evidence="1">
    <location>
        <begin position="1"/>
        <end position="21"/>
    </location>
</feature>
<dbReference type="Proteomes" id="UP000735302">
    <property type="component" value="Unassembled WGS sequence"/>
</dbReference>
<sequence length="131" mass="14372">MTSKATKQPRKQASNQPSPSIREQVESRTKIDGDSRDRESDNAFSMLVERLGVIAQITTLIIKGRGQRGVVNSNPPSMRAREFTFCAQPVHNKVISGFQALRQACGGARARNRRVPADLRAGSVSIEPLLT</sequence>
<evidence type="ECO:0000256" key="1">
    <source>
        <dbReference type="SAM" id="MobiDB-lite"/>
    </source>
</evidence>
<accession>A0AAV3ZLW8</accession>
<feature type="compositionally biased region" description="Basic and acidic residues" evidence="1">
    <location>
        <begin position="23"/>
        <end position="39"/>
    </location>
</feature>
<proteinExistence type="predicted"/>
<gene>
    <name evidence="2" type="ORF">PoB_002215700</name>
</gene>
<dbReference type="AlphaFoldDB" id="A0AAV3ZLW8"/>
<comment type="caution">
    <text evidence="2">The sequence shown here is derived from an EMBL/GenBank/DDBJ whole genome shotgun (WGS) entry which is preliminary data.</text>
</comment>
<name>A0AAV3ZLW8_9GAST</name>
<evidence type="ECO:0000313" key="3">
    <source>
        <dbReference type="Proteomes" id="UP000735302"/>
    </source>
</evidence>